<dbReference type="AlphaFoldDB" id="A0AAV0T9X4"/>
<feature type="compositionally biased region" description="Low complexity" evidence="2">
    <location>
        <begin position="260"/>
        <end position="272"/>
    </location>
</feature>
<reference evidence="3" key="1">
    <citation type="submission" date="2022-12" db="EMBL/GenBank/DDBJ databases">
        <authorList>
            <person name="Webb A."/>
        </authorList>
    </citation>
    <scope>NUCLEOTIDE SEQUENCE</scope>
    <source>
        <strain evidence="3">Hp1</strain>
    </source>
</reference>
<evidence type="ECO:0000313" key="4">
    <source>
        <dbReference type="Proteomes" id="UP001162031"/>
    </source>
</evidence>
<dbReference type="Pfam" id="PF04502">
    <property type="entry name" value="Saf4_Yju2"/>
    <property type="match status" value="1"/>
</dbReference>
<dbReference type="PANTHER" id="PTHR12111:SF2">
    <property type="entry name" value="SPLICING FACTOR YJU2B-RELATED"/>
    <property type="match status" value="1"/>
</dbReference>
<dbReference type="GO" id="GO:0071014">
    <property type="term" value="C:post-mRNA release spliceosomal complex"/>
    <property type="evidence" value="ECO:0007669"/>
    <property type="project" value="TreeGrafter"/>
</dbReference>
<proteinExistence type="inferred from homology"/>
<evidence type="ECO:0000256" key="2">
    <source>
        <dbReference type="SAM" id="MobiDB-lite"/>
    </source>
</evidence>
<dbReference type="Proteomes" id="UP001162031">
    <property type="component" value="Unassembled WGS sequence"/>
</dbReference>
<dbReference type="InterPro" id="IPR007590">
    <property type="entry name" value="Saf4/Yju2"/>
</dbReference>
<keyword evidence="4" id="KW-1185">Reference proteome</keyword>
<name>A0AAV0T9X4_HYABA</name>
<feature type="region of interest" description="Disordered" evidence="2">
    <location>
        <begin position="252"/>
        <end position="273"/>
    </location>
</feature>
<organism evidence="3 4">
    <name type="scientific">Hyaloperonospora brassicae</name>
    <name type="common">Brassica downy mildew</name>
    <name type="synonym">Peronospora brassicae</name>
    <dbReference type="NCBI Taxonomy" id="162125"/>
    <lineage>
        <taxon>Eukaryota</taxon>
        <taxon>Sar</taxon>
        <taxon>Stramenopiles</taxon>
        <taxon>Oomycota</taxon>
        <taxon>Peronosporomycetes</taxon>
        <taxon>Peronosporales</taxon>
        <taxon>Peronosporaceae</taxon>
        <taxon>Hyaloperonospora</taxon>
    </lineage>
</organism>
<dbReference type="GO" id="GO:0000398">
    <property type="term" value="P:mRNA splicing, via spliceosome"/>
    <property type="evidence" value="ECO:0007669"/>
    <property type="project" value="InterPro"/>
</dbReference>
<evidence type="ECO:0000256" key="1">
    <source>
        <dbReference type="ARBA" id="ARBA00005595"/>
    </source>
</evidence>
<dbReference type="PANTHER" id="PTHR12111">
    <property type="entry name" value="SPLICING FACTOR YJU2"/>
    <property type="match status" value="1"/>
</dbReference>
<evidence type="ECO:0000313" key="3">
    <source>
        <dbReference type="EMBL" id="CAI5717888.1"/>
    </source>
</evidence>
<protein>
    <submittedName>
        <fullName evidence="3">Uncharacterized protein</fullName>
    </submittedName>
</protein>
<dbReference type="GO" id="GO:0005684">
    <property type="term" value="C:U2-type spliceosomal complex"/>
    <property type="evidence" value="ECO:0007669"/>
    <property type="project" value="TreeGrafter"/>
</dbReference>
<accession>A0AAV0T9X4</accession>
<comment type="caution">
    <text evidence="3">The sequence shown here is derived from an EMBL/GenBank/DDBJ whole genome shotgun (WGS) entry which is preliminary data.</text>
</comment>
<sequence length="310" mass="34872">MSSLAAARADGYYFPREWRPEFGSLNRFRQSHARANGRRTAPARVEGDDRTARRVVRFEMPFDVWCSHCDAHIGRGVRFNARKKSVGRYLSSVVYEFAMRCARCGGDVVLRTDPKARGYELVRGVQPKADAEDAQERQTERLNDAQVAEKLQRDPFYRLEHENEDKRVAKKRSRGLEALVQLQDAAFRDDYASNSALRAQLRSDKKQRKRRQEEATRLGIGGIPLLDVHPDDVVASRAVVFTGIPQQRSAARAAKRGGRVRSSGARSSAVAGEKADPFECFGDPVGSKLRCMKMARRAAEKKRAATMSET</sequence>
<comment type="similarity">
    <text evidence="1">Belongs to the CWC16 family.</text>
</comment>
<dbReference type="EMBL" id="CANTFL010000195">
    <property type="protein sequence ID" value="CAI5717888.1"/>
    <property type="molecule type" value="Genomic_DNA"/>
</dbReference>
<gene>
    <name evidence="3" type="ORF">HBR001_LOCUS1905</name>
</gene>